<dbReference type="GO" id="GO:0000155">
    <property type="term" value="F:phosphorelay sensor kinase activity"/>
    <property type="evidence" value="ECO:0007669"/>
    <property type="project" value="InterPro"/>
</dbReference>
<dbReference type="SMART" id="SM00448">
    <property type="entry name" value="REC"/>
    <property type="match status" value="1"/>
</dbReference>
<name>A0A1T5NDL2_9BACT</name>
<evidence type="ECO:0000256" key="6">
    <source>
        <dbReference type="SAM" id="Coils"/>
    </source>
</evidence>
<feature type="transmembrane region" description="Helical" evidence="7">
    <location>
        <begin position="54"/>
        <end position="72"/>
    </location>
</feature>
<evidence type="ECO:0000259" key="8">
    <source>
        <dbReference type="PROSITE" id="PS50109"/>
    </source>
</evidence>
<feature type="domain" description="Response regulatory" evidence="9">
    <location>
        <begin position="453"/>
        <end position="569"/>
    </location>
</feature>
<keyword evidence="5" id="KW-0597">Phosphoprotein</keyword>
<dbReference type="STRING" id="393003.SAMN05660461_1202"/>
<keyword evidence="3" id="KW-0808">Transferase</keyword>
<dbReference type="InterPro" id="IPR011006">
    <property type="entry name" value="CheY-like_superfamily"/>
</dbReference>
<evidence type="ECO:0000256" key="1">
    <source>
        <dbReference type="ARBA" id="ARBA00000085"/>
    </source>
</evidence>
<dbReference type="PROSITE" id="PS50109">
    <property type="entry name" value="HIS_KIN"/>
    <property type="match status" value="1"/>
</dbReference>
<keyword evidence="7" id="KW-0472">Membrane</keyword>
<dbReference type="InterPro" id="IPR004358">
    <property type="entry name" value="Sig_transdc_His_kin-like_C"/>
</dbReference>
<dbReference type="InterPro" id="IPR036890">
    <property type="entry name" value="HATPase_C_sf"/>
</dbReference>
<dbReference type="SUPFAM" id="SSF47384">
    <property type="entry name" value="Homodimeric domain of signal transducing histidine kinase"/>
    <property type="match status" value="1"/>
</dbReference>
<evidence type="ECO:0000256" key="2">
    <source>
        <dbReference type="ARBA" id="ARBA00012438"/>
    </source>
</evidence>
<keyword evidence="4 10" id="KW-0418">Kinase</keyword>
<gene>
    <name evidence="10" type="ORF">SAMN05660461_1202</name>
</gene>
<dbReference type="CDD" id="cd17546">
    <property type="entry name" value="REC_hyHK_CKI1_RcsC-like"/>
    <property type="match status" value="1"/>
</dbReference>
<dbReference type="SUPFAM" id="SSF55874">
    <property type="entry name" value="ATPase domain of HSP90 chaperone/DNA topoisomerase II/histidine kinase"/>
    <property type="match status" value="1"/>
</dbReference>
<feature type="transmembrane region" description="Helical" evidence="7">
    <location>
        <begin position="84"/>
        <end position="100"/>
    </location>
</feature>
<dbReference type="PRINTS" id="PR00344">
    <property type="entry name" value="BCTRLSENSOR"/>
</dbReference>
<evidence type="ECO:0000313" key="11">
    <source>
        <dbReference type="Proteomes" id="UP000190166"/>
    </source>
</evidence>
<dbReference type="EMBL" id="FUZZ01000001">
    <property type="protein sequence ID" value="SKC98467.1"/>
    <property type="molecule type" value="Genomic_DNA"/>
</dbReference>
<dbReference type="EC" id="2.7.13.3" evidence="2"/>
<evidence type="ECO:0000256" key="4">
    <source>
        <dbReference type="ARBA" id="ARBA00022777"/>
    </source>
</evidence>
<dbReference type="SUPFAM" id="SSF52172">
    <property type="entry name" value="CheY-like"/>
    <property type="match status" value="1"/>
</dbReference>
<evidence type="ECO:0000259" key="9">
    <source>
        <dbReference type="PROSITE" id="PS50110"/>
    </source>
</evidence>
<dbReference type="SMART" id="SM00387">
    <property type="entry name" value="HATPase_c"/>
    <property type="match status" value="1"/>
</dbReference>
<dbReference type="PANTHER" id="PTHR43047">
    <property type="entry name" value="TWO-COMPONENT HISTIDINE PROTEIN KINASE"/>
    <property type="match status" value="1"/>
</dbReference>
<dbReference type="InterPro" id="IPR036097">
    <property type="entry name" value="HisK_dim/P_sf"/>
</dbReference>
<comment type="catalytic activity">
    <reaction evidence="1">
        <text>ATP + protein L-histidine = ADP + protein N-phospho-L-histidine.</text>
        <dbReference type="EC" id="2.7.13.3"/>
    </reaction>
</comment>
<dbReference type="Gene3D" id="3.30.565.10">
    <property type="entry name" value="Histidine kinase-like ATPase, C-terminal domain"/>
    <property type="match status" value="1"/>
</dbReference>
<evidence type="ECO:0000313" key="10">
    <source>
        <dbReference type="EMBL" id="SKC98467.1"/>
    </source>
</evidence>
<reference evidence="10 11" key="1">
    <citation type="submission" date="2017-02" db="EMBL/GenBank/DDBJ databases">
        <authorList>
            <person name="Peterson S.W."/>
        </authorList>
    </citation>
    <scope>NUCLEOTIDE SEQUENCE [LARGE SCALE GENOMIC DNA]</scope>
    <source>
        <strain evidence="10 11">DSM 18108</strain>
    </source>
</reference>
<dbReference type="Gene3D" id="3.40.50.2300">
    <property type="match status" value="1"/>
</dbReference>
<dbReference type="AlphaFoldDB" id="A0A1T5NDL2"/>
<dbReference type="RefSeq" id="WP_079468482.1">
    <property type="nucleotide sequence ID" value="NZ_FUZZ01000001.1"/>
</dbReference>
<keyword evidence="6" id="KW-0175">Coiled coil</keyword>
<keyword evidence="11" id="KW-1185">Reference proteome</keyword>
<feature type="transmembrane region" description="Helical" evidence="7">
    <location>
        <begin position="128"/>
        <end position="150"/>
    </location>
</feature>
<keyword evidence="7" id="KW-1133">Transmembrane helix</keyword>
<sequence length="582" mass="64901">MKNNITLTRMNSRNAEANETKERIIKIVNSLAISASLLAFTLGCLLYYMTGYGIIFYPAMLESALFLSTLLITRYSKPVYGKQLMFLLHSISIWFFGVLLGPASQIYLFAPFLAFCVFLVFEKPLSQVLALVASAVVMILVVLNFRYPVIASLPLSKETELYLHWLVIIAATFLNGTALYYFAKESRFQNKQLKSLVNQLDKANQAMRIYVRETTHEIRSPLNVVNSILQNYIETADQGKKTVQVGIAHLEAVHFACQDMQLVMSNALGWAKIEEGKDEICHSPFHFSDWVQHLCDTYEYLAKRRSVHINISLSDNLPEYILADKSKLRTIIVNLLSNAIKFTTFRSIITVKAGMKNNQLVVSVTDQGVGISADRKEHIFDPYVSEPGQHTESSGLGLPIARHMARMMGGDLSVTDNPDGGGSIFTLRMPVEITTPPPATDHIIDYSILNGLKVLVVDDDHLNHLAFSLALKRMGIEAILADSGPQGLTKARLHQPDAILMDMIMPYTSGVEMLSQFRADRQLRQIPFILVSGNAYSEVKEEVIASGADGFLSKPVNIEQLYTILRDLVIMADTTGPVSIAR</sequence>
<dbReference type="GO" id="GO:0009927">
    <property type="term" value="F:histidine phosphotransfer kinase activity"/>
    <property type="evidence" value="ECO:0007669"/>
    <property type="project" value="TreeGrafter"/>
</dbReference>
<dbReference type="PANTHER" id="PTHR43047:SF72">
    <property type="entry name" value="OSMOSENSING HISTIDINE PROTEIN KINASE SLN1"/>
    <property type="match status" value="1"/>
</dbReference>
<dbReference type="InterPro" id="IPR003594">
    <property type="entry name" value="HATPase_dom"/>
</dbReference>
<dbReference type="Proteomes" id="UP000190166">
    <property type="component" value="Unassembled WGS sequence"/>
</dbReference>
<dbReference type="InterPro" id="IPR005467">
    <property type="entry name" value="His_kinase_dom"/>
</dbReference>
<evidence type="ECO:0000256" key="5">
    <source>
        <dbReference type="PROSITE-ProRule" id="PRU00169"/>
    </source>
</evidence>
<dbReference type="GO" id="GO:0005886">
    <property type="term" value="C:plasma membrane"/>
    <property type="evidence" value="ECO:0007669"/>
    <property type="project" value="TreeGrafter"/>
</dbReference>
<dbReference type="Pfam" id="PF02518">
    <property type="entry name" value="HATPase_c"/>
    <property type="match status" value="1"/>
</dbReference>
<dbReference type="Gene3D" id="1.10.287.130">
    <property type="match status" value="1"/>
</dbReference>
<accession>A0A1T5NDL2</accession>
<organism evidence="10 11">
    <name type="scientific">Chitinophaga ginsengisegetis</name>
    <dbReference type="NCBI Taxonomy" id="393003"/>
    <lineage>
        <taxon>Bacteria</taxon>
        <taxon>Pseudomonadati</taxon>
        <taxon>Bacteroidota</taxon>
        <taxon>Chitinophagia</taxon>
        <taxon>Chitinophagales</taxon>
        <taxon>Chitinophagaceae</taxon>
        <taxon>Chitinophaga</taxon>
    </lineage>
</organism>
<dbReference type="Pfam" id="PF00072">
    <property type="entry name" value="Response_reg"/>
    <property type="match status" value="1"/>
</dbReference>
<proteinExistence type="predicted"/>
<feature type="transmembrane region" description="Helical" evidence="7">
    <location>
        <begin position="162"/>
        <end position="183"/>
    </location>
</feature>
<evidence type="ECO:0000256" key="3">
    <source>
        <dbReference type="ARBA" id="ARBA00022679"/>
    </source>
</evidence>
<dbReference type="InterPro" id="IPR001789">
    <property type="entry name" value="Sig_transdc_resp-reg_receiver"/>
</dbReference>
<dbReference type="PROSITE" id="PS50110">
    <property type="entry name" value="RESPONSE_REGULATORY"/>
    <property type="match status" value="1"/>
</dbReference>
<feature type="domain" description="Histidine kinase" evidence="8">
    <location>
        <begin position="213"/>
        <end position="433"/>
    </location>
</feature>
<feature type="modified residue" description="4-aspartylphosphate" evidence="5">
    <location>
        <position position="502"/>
    </location>
</feature>
<feature type="transmembrane region" description="Helical" evidence="7">
    <location>
        <begin position="27"/>
        <end position="48"/>
    </location>
</feature>
<protein>
    <recommendedName>
        <fullName evidence="2">histidine kinase</fullName>
        <ecNumber evidence="2">2.7.13.3</ecNumber>
    </recommendedName>
</protein>
<keyword evidence="7" id="KW-0812">Transmembrane</keyword>
<feature type="coiled-coil region" evidence="6">
    <location>
        <begin position="186"/>
        <end position="213"/>
    </location>
</feature>
<evidence type="ECO:0000256" key="7">
    <source>
        <dbReference type="SAM" id="Phobius"/>
    </source>
</evidence>